<feature type="compositionally biased region" description="Polar residues" evidence="9">
    <location>
        <begin position="739"/>
        <end position="751"/>
    </location>
</feature>
<feature type="domain" description="Protein KASH5 EF-hand-like" evidence="11">
    <location>
        <begin position="244"/>
        <end position="308"/>
    </location>
</feature>
<evidence type="ECO:0000313" key="14">
    <source>
        <dbReference type="Proteomes" id="UP001331515"/>
    </source>
</evidence>
<keyword evidence="6 8" id="KW-0175">Coiled coil</keyword>
<comment type="subcellular location">
    <subcellularLocation>
        <location evidence="2">Cytoplasm</location>
    </subcellularLocation>
    <subcellularLocation>
        <location evidence="1">Membrane</location>
        <topology evidence="1">Single-pass membrane protein</topology>
    </subcellularLocation>
</comment>
<evidence type="ECO:0000256" key="1">
    <source>
        <dbReference type="ARBA" id="ARBA00004167"/>
    </source>
</evidence>
<feature type="compositionally biased region" description="Basic and acidic residues" evidence="9">
    <location>
        <begin position="779"/>
        <end position="803"/>
    </location>
</feature>
<dbReference type="Pfam" id="PF14662">
    <property type="entry name" value="KASH_CCD"/>
    <property type="match status" value="1"/>
</dbReference>
<dbReference type="Proteomes" id="UP001331515">
    <property type="component" value="Unassembled WGS sequence"/>
</dbReference>
<dbReference type="Pfam" id="PF05781">
    <property type="entry name" value="MRVI1"/>
    <property type="match status" value="1"/>
</dbReference>
<evidence type="ECO:0000259" key="11">
    <source>
        <dbReference type="Pfam" id="PF14658"/>
    </source>
</evidence>
<feature type="region of interest" description="Disordered" evidence="9">
    <location>
        <begin position="1264"/>
        <end position="1395"/>
    </location>
</feature>
<evidence type="ECO:0000256" key="6">
    <source>
        <dbReference type="ARBA" id="ARBA00023054"/>
    </source>
</evidence>
<reference evidence="13 14" key="1">
    <citation type="journal article" date="2023" name="Mol. Biol. Evol.">
        <title>Genomics of Secondarily Temperate Adaptation in the Only Non-Antarctic Icefish.</title>
        <authorList>
            <person name="Rivera-Colon A.G."/>
            <person name="Rayamajhi N."/>
            <person name="Minhas B.F."/>
            <person name="Madrigal G."/>
            <person name="Bilyk K.T."/>
            <person name="Yoon V."/>
            <person name="Hune M."/>
            <person name="Gregory S."/>
            <person name="Cheng C.H.C."/>
            <person name="Catchen J.M."/>
        </authorList>
    </citation>
    <scope>NUCLEOTIDE SEQUENCE [LARGE SCALE GENOMIC DNA]</scope>
    <source>
        <tissue evidence="13">White muscle</tissue>
    </source>
</reference>
<keyword evidence="7 10" id="KW-0472">Membrane</keyword>
<feature type="compositionally biased region" description="Pro residues" evidence="9">
    <location>
        <begin position="917"/>
        <end position="927"/>
    </location>
</feature>
<evidence type="ECO:0000313" key="13">
    <source>
        <dbReference type="EMBL" id="KAK5895997.1"/>
    </source>
</evidence>
<proteinExistence type="predicted"/>
<organism evidence="13 14">
    <name type="scientific">Champsocephalus gunnari</name>
    <name type="common">Mackerel icefish</name>
    <dbReference type="NCBI Taxonomy" id="52237"/>
    <lineage>
        <taxon>Eukaryota</taxon>
        <taxon>Metazoa</taxon>
        <taxon>Chordata</taxon>
        <taxon>Craniata</taxon>
        <taxon>Vertebrata</taxon>
        <taxon>Euteleostomi</taxon>
        <taxon>Actinopterygii</taxon>
        <taxon>Neopterygii</taxon>
        <taxon>Teleostei</taxon>
        <taxon>Neoteleostei</taxon>
        <taxon>Acanthomorphata</taxon>
        <taxon>Eupercaria</taxon>
        <taxon>Perciformes</taxon>
        <taxon>Notothenioidei</taxon>
        <taxon>Channichthyidae</taxon>
        <taxon>Champsocephalus</taxon>
    </lineage>
</organism>
<feature type="compositionally biased region" description="Basic and acidic residues" evidence="9">
    <location>
        <begin position="1347"/>
        <end position="1357"/>
    </location>
</feature>
<feature type="compositionally biased region" description="Polar residues" evidence="9">
    <location>
        <begin position="141"/>
        <end position="159"/>
    </location>
</feature>
<evidence type="ECO:0000256" key="8">
    <source>
        <dbReference type="SAM" id="Coils"/>
    </source>
</evidence>
<sequence length="1469" mass="163024">MEYYTPQPNRRHNPVDSICRKLQTIQWRGDREPNSPFQIPKLSSNNYYSPQSGLRHNLESILKKGTLHRDEGGKGRGMSPAAASQRSNKGSSIPLPTSSTPACNTPSPTNLTYTITSTLSERRSAEGSDLRHIKTWPGHCSTPTGQSKESRYFSFTPQTVRPESERPSKSPPLCRTITPNQGTLSYNLNFCSADRANATEWELPYPALVVKRQSMGDGGSSVASETKENMAEISLICEENLLDTIFYACDTQRRGKVYVSHIVDFLRHTTSRNSGDSGLEDLCNMLDPEHKDISIDLVTYHAVMKEWIDDCRNNGEDTPDDVSQEDSVKQLSLSAKRSMLFNITSGSLEAFGGEASRAEFETSELVCCVADLQMSNQKLEEEVRKMKLVVESMEDSNQKLAEENEELHNQATVNQQLAQKEKMLNEEVEEMKATLNCREEGRARASAHSKRMDRENQSLIASIASLQEENFRVTVETEELQRRIAEMRNINTDLQVQIHSFDAVVGEKEAVIVEKSRLIDELKSTVEEYSSITELLRSHKSKLESQMQMMQPDMSGAGLSLSVAFRLNQSSSGSLQTELALAQSPLEAHYGDLLSTTMSCVSPLDMTLDREVLLMLQGPNPEQMAREFKNLLNKLKKNFREETNSVLSTTRGLLDNCAQPAGDQDAVLQKVQAELDAKREDWALSLDQLAQYTDSLEKELMKMASNMRRSRTEILHLSVRVQEQENQKQQLCEELEQIKTPQDSRAASCQTPAPEEEPGDDLDWDEEFALQDFLKNELAERNCKEQGGRTERGEKEDAEERWTVVDTAGEGEVRDTSTPVSALSGRTLPRNGAAEESHDYAACTESEHDLDVQSMQEQEAVPLSAHSQAVGIRNPEADAPPDLSHSKNNNGEALVTEESPSRDPAQNQSSSPEQEPTVPPSNTPPTEVPTDSTTPGPDESITQTESTQPTSEDHREEEEKEGEADSSTGDMSRTKSPSQDQSADRSAAEDSTCLLPVLVEEEESVQDGTAEVVPTVSASMEETDRFTSSSPHSGSSVTHASQSGSGVGSVTSDPCQSEDSAAKKDSLPLGGKKKRELERESSMEVIEERKVQEDQSESSVATDKESDMSGSSGTAIADKNSSLSPNDKEIEADFQRLALGFKCDMFTLEKRLRLEERSRDLAEENVRKEISSCQGLLQALTPLCEDDNQSMEIIQRLQKNLEILIQSMSRVSSRSEMLGAIHQESRIGKAVEVMIQHVENLRRMYTKEHAELLELREALMQNERSFGSQTERGKDDFRGKKQPTQYYKSSTRRVSIAAIPRSGGGNMQFDMSKTQDCSETETERLTRRSPWTAYDNTDCQVEDEQKEEPVAERRRSSLSELGSKLTSLILPLKTPTPSPSPTSTEPGMAQSLSHSLTSSREAAAARSGRGLWLWLAMVVVLAGLLALLASLVMQPAVDAAPVGTGDSWMTIQQLLWPYTGLRHNGQPPV</sequence>
<feature type="domain" description="KASH5-like coiled-coil" evidence="12">
    <location>
        <begin position="361"/>
        <end position="550"/>
    </location>
</feature>
<evidence type="ECO:0000256" key="7">
    <source>
        <dbReference type="ARBA" id="ARBA00023136"/>
    </source>
</evidence>
<keyword evidence="4 10" id="KW-0812">Transmembrane</keyword>
<dbReference type="Pfam" id="PF14658">
    <property type="entry name" value="EF-hand_9"/>
    <property type="match status" value="1"/>
</dbReference>
<protein>
    <recommendedName>
        <fullName evidence="15">Lymphoid-restricted membrane protein</fullName>
    </recommendedName>
</protein>
<evidence type="ECO:0000256" key="2">
    <source>
        <dbReference type="ARBA" id="ARBA00004496"/>
    </source>
</evidence>
<evidence type="ECO:0000256" key="10">
    <source>
        <dbReference type="SAM" id="Phobius"/>
    </source>
</evidence>
<dbReference type="PANTHER" id="PTHR15352:SF3">
    <property type="entry name" value="INOSITOL 1,4,5-TRIPHOSPHATE RECEPTOR ASSOCIATED 2"/>
    <property type="match status" value="1"/>
</dbReference>
<feature type="region of interest" description="Disordered" evidence="9">
    <location>
        <begin position="30"/>
        <end position="51"/>
    </location>
</feature>
<feature type="compositionally biased region" description="Basic and acidic residues" evidence="9">
    <location>
        <begin position="120"/>
        <end position="132"/>
    </location>
</feature>
<keyword evidence="3" id="KW-0963">Cytoplasm</keyword>
<feature type="compositionally biased region" description="Polar residues" evidence="9">
    <location>
        <begin position="35"/>
        <end position="51"/>
    </location>
</feature>
<feature type="compositionally biased region" description="Polar residues" evidence="9">
    <location>
        <begin position="1108"/>
        <end position="1125"/>
    </location>
</feature>
<accession>A0AAN8C2K5</accession>
<dbReference type="InterPro" id="IPR039508">
    <property type="entry name" value="KASH5_EF-hand-like_dom"/>
</dbReference>
<feature type="compositionally biased region" description="Low complexity" evidence="9">
    <location>
        <begin position="1358"/>
        <end position="1373"/>
    </location>
</feature>
<keyword evidence="5 10" id="KW-1133">Transmembrane helix</keyword>
<feature type="compositionally biased region" description="Basic and acidic residues" evidence="9">
    <location>
        <begin position="1075"/>
        <end position="1093"/>
    </location>
</feature>
<evidence type="ECO:0000256" key="9">
    <source>
        <dbReference type="SAM" id="MobiDB-lite"/>
    </source>
</evidence>
<evidence type="ECO:0000256" key="5">
    <source>
        <dbReference type="ARBA" id="ARBA00022989"/>
    </source>
</evidence>
<dbReference type="InterPro" id="IPR008677">
    <property type="entry name" value="MRVI1"/>
</dbReference>
<feature type="compositionally biased region" description="Basic and acidic residues" evidence="9">
    <location>
        <begin position="833"/>
        <end position="851"/>
    </location>
</feature>
<feature type="coiled-coil region" evidence="8">
    <location>
        <begin position="369"/>
        <end position="497"/>
    </location>
</feature>
<comment type="caution">
    <text evidence="13">The sequence shown here is derived from an EMBL/GenBank/DDBJ whole genome shotgun (WGS) entry which is preliminary data.</text>
</comment>
<feature type="transmembrane region" description="Helical" evidence="10">
    <location>
        <begin position="1411"/>
        <end position="1432"/>
    </location>
</feature>
<feature type="region of interest" description="Disordered" evidence="9">
    <location>
        <begin position="779"/>
        <end position="1126"/>
    </location>
</feature>
<keyword evidence="14" id="KW-1185">Reference proteome</keyword>
<feature type="compositionally biased region" description="Polar residues" evidence="9">
    <location>
        <begin position="1282"/>
        <end position="1293"/>
    </location>
</feature>
<gene>
    <name evidence="13" type="ORF">CgunFtcFv8_009643</name>
</gene>
<dbReference type="GO" id="GO:0005789">
    <property type="term" value="C:endoplasmic reticulum membrane"/>
    <property type="evidence" value="ECO:0007669"/>
    <property type="project" value="TreeGrafter"/>
</dbReference>
<dbReference type="PANTHER" id="PTHR15352">
    <property type="entry name" value="LYMPHOID-RESTRICTED MEMBRANE PROTEIN, JAW1"/>
    <property type="match status" value="1"/>
</dbReference>
<dbReference type="EMBL" id="JAURVH010001534">
    <property type="protein sequence ID" value="KAK5895997.1"/>
    <property type="molecule type" value="Genomic_DNA"/>
</dbReference>
<evidence type="ECO:0000256" key="3">
    <source>
        <dbReference type="ARBA" id="ARBA00022490"/>
    </source>
</evidence>
<feature type="compositionally biased region" description="Polar residues" evidence="9">
    <location>
        <begin position="904"/>
        <end position="914"/>
    </location>
</feature>
<feature type="compositionally biased region" description="Polar residues" evidence="9">
    <location>
        <begin position="965"/>
        <end position="981"/>
    </location>
</feature>
<name>A0AAN8C2K5_CHAGU</name>
<feature type="region of interest" description="Disordered" evidence="9">
    <location>
        <begin position="67"/>
        <end position="174"/>
    </location>
</feature>
<evidence type="ECO:0008006" key="15">
    <source>
        <dbReference type="Google" id="ProtNLM"/>
    </source>
</evidence>
<feature type="compositionally biased region" description="Low complexity" evidence="9">
    <location>
        <begin position="1027"/>
        <end position="1050"/>
    </location>
</feature>
<feature type="compositionally biased region" description="Polar residues" evidence="9">
    <location>
        <begin position="82"/>
        <end position="119"/>
    </location>
</feature>
<evidence type="ECO:0000259" key="12">
    <source>
        <dbReference type="Pfam" id="PF14662"/>
    </source>
</evidence>
<evidence type="ECO:0000256" key="4">
    <source>
        <dbReference type="ARBA" id="ARBA00022692"/>
    </source>
</evidence>
<dbReference type="InterPro" id="IPR028168">
    <property type="entry name" value="KASH5_CC"/>
</dbReference>
<feature type="region of interest" description="Disordered" evidence="9">
    <location>
        <begin position="739"/>
        <end position="762"/>
    </location>
</feature>
<feature type="compositionally biased region" description="Polar residues" evidence="9">
    <location>
        <begin position="929"/>
        <end position="950"/>
    </location>
</feature>
<feature type="compositionally biased region" description="Acidic residues" evidence="9">
    <location>
        <begin position="955"/>
        <end position="964"/>
    </location>
</feature>